<evidence type="ECO:0000256" key="3">
    <source>
        <dbReference type="ARBA" id="ARBA00011233"/>
    </source>
</evidence>
<dbReference type="InterPro" id="IPR051941">
    <property type="entry name" value="BG_Antigen-Binding_Lectin"/>
</dbReference>
<dbReference type="InterPro" id="IPR006585">
    <property type="entry name" value="FTP1"/>
</dbReference>
<keyword evidence="5" id="KW-0430">Lectin</keyword>
<dbReference type="AlphaFoldDB" id="A0AAR2JZ07"/>
<reference evidence="10" key="2">
    <citation type="submission" date="2025-08" db="UniProtKB">
        <authorList>
            <consortium name="Ensembl"/>
        </authorList>
    </citation>
    <scope>IDENTIFICATION</scope>
</reference>
<dbReference type="GeneTree" id="ENSGT01060000248575"/>
<keyword evidence="8" id="KW-0732">Signal</keyword>
<dbReference type="SUPFAM" id="SSF49785">
    <property type="entry name" value="Galactose-binding domain-like"/>
    <property type="match status" value="2"/>
</dbReference>
<keyword evidence="11" id="KW-1185">Reference proteome</keyword>
<keyword evidence="7" id="KW-1015">Disulfide bond</keyword>
<feature type="domain" description="Fucolectin tachylectin-4 pentraxin-1" evidence="9">
    <location>
        <begin position="26"/>
        <end position="169"/>
    </location>
</feature>
<reference evidence="10 11" key="1">
    <citation type="submission" date="2020-10" db="EMBL/GenBank/DDBJ databases">
        <title>Pygocentrus nattereri (red-bellied piranha) genome, fPygNat1, primary haplotype.</title>
        <authorList>
            <person name="Myers G."/>
            <person name="Meyer A."/>
            <person name="Karagic N."/>
            <person name="Pippel M."/>
            <person name="Winkler S."/>
            <person name="Tracey A."/>
            <person name="Wood J."/>
            <person name="Formenti G."/>
            <person name="Howe K."/>
            <person name="Fedrigo O."/>
            <person name="Jarvis E.D."/>
        </authorList>
    </citation>
    <scope>NUCLEOTIDE SEQUENCE [LARGE SCALE GENOMIC DNA]</scope>
</reference>
<proteinExistence type="inferred from homology"/>
<dbReference type="InterPro" id="IPR008979">
    <property type="entry name" value="Galactose-bd-like_sf"/>
</dbReference>
<evidence type="ECO:0000256" key="8">
    <source>
        <dbReference type="SAM" id="SignalP"/>
    </source>
</evidence>
<reference evidence="10" key="3">
    <citation type="submission" date="2025-09" db="UniProtKB">
        <authorList>
            <consortium name="Ensembl"/>
        </authorList>
    </citation>
    <scope>IDENTIFICATION</scope>
</reference>
<name>A0AAR2JZ07_PYGNA</name>
<dbReference type="GO" id="GO:0042806">
    <property type="term" value="F:fucose binding"/>
    <property type="evidence" value="ECO:0007669"/>
    <property type="project" value="UniProtKB-ARBA"/>
</dbReference>
<evidence type="ECO:0000256" key="2">
    <source>
        <dbReference type="ARBA" id="ARBA00010147"/>
    </source>
</evidence>
<feature type="signal peptide" evidence="8">
    <location>
        <begin position="1"/>
        <end position="20"/>
    </location>
</feature>
<keyword evidence="6" id="KW-0106">Calcium</keyword>
<sequence>MTASVLLPLILMWGLSRVDGVPRHEEKNVALGAKAVQSSTGYNGPANKAVDGDLQTNYHVSSCTHTSRQSDPWWRVDLSKTFNITRIAITNRGDCCAERLNGAQIRVGDSLQNDGNSNKKVAVIRAILSGHTRSYRLHDAVGRYVNIFLPGEQRFLTLCEVQVFADLIDEHKASLLPEKAGLHNVALKGRATQSSLNGSGIWAGFGIAGNAIDGNRNSNLMMGSCTETAQESIPWWRVNLHRKYTVSTVALTNRGDCCPEGLDGAEIRIGNSIENEGKDNPLCATVSSIPAGQTEYFNCSALLEGSYVTVSLPREGTLSLCEVEVFGVPVVRCGD</sequence>
<evidence type="ECO:0000256" key="7">
    <source>
        <dbReference type="ARBA" id="ARBA00023157"/>
    </source>
</evidence>
<dbReference type="Gene3D" id="2.60.120.260">
    <property type="entry name" value="Galactose-binding domain-like"/>
    <property type="match status" value="2"/>
</dbReference>
<evidence type="ECO:0000259" key="9">
    <source>
        <dbReference type="SMART" id="SM00607"/>
    </source>
</evidence>
<dbReference type="Proteomes" id="UP001501920">
    <property type="component" value="Chromosome 14"/>
</dbReference>
<feature type="domain" description="Fucolectin tachylectin-4 pentraxin-1" evidence="9">
    <location>
        <begin position="182"/>
        <end position="331"/>
    </location>
</feature>
<dbReference type="PANTHER" id="PTHR45713">
    <property type="entry name" value="FTP DOMAIN-CONTAINING PROTEIN"/>
    <property type="match status" value="1"/>
</dbReference>
<accession>A0AAR2JZ07</accession>
<comment type="function">
    <text evidence="1">Acts as a defensive agent. Recognizes blood group fucosylated oligosaccharides including A, B, H and Lewis B-type antigens. Does not recognize Lewis A antigen and has low affinity for monovalent haptens.</text>
</comment>
<feature type="chain" id="PRO_5043759063" description="Fucolectin tachylectin-4 pentraxin-1 domain-containing protein" evidence="8">
    <location>
        <begin position="21"/>
        <end position="335"/>
    </location>
</feature>
<evidence type="ECO:0000313" key="11">
    <source>
        <dbReference type="Proteomes" id="UP001501920"/>
    </source>
</evidence>
<keyword evidence="4" id="KW-0479">Metal-binding</keyword>
<dbReference type="Ensembl" id="ENSPNAT00000056668.1">
    <property type="protein sequence ID" value="ENSPNAP00000055482.1"/>
    <property type="gene ID" value="ENSPNAG00000034008.1"/>
</dbReference>
<dbReference type="Pfam" id="PF22633">
    <property type="entry name" value="F5_F8_type_C_2"/>
    <property type="match status" value="2"/>
</dbReference>
<evidence type="ECO:0000256" key="4">
    <source>
        <dbReference type="ARBA" id="ARBA00022723"/>
    </source>
</evidence>
<comment type="subunit">
    <text evidence="3">Homotrimer.</text>
</comment>
<comment type="similarity">
    <text evidence="2">Belongs to the fucolectin family.</text>
</comment>
<dbReference type="GO" id="GO:0046872">
    <property type="term" value="F:metal ion binding"/>
    <property type="evidence" value="ECO:0007669"/>
    <property type="project" value="UniProtKB-KW"/>
</dbReference>
<evidence type="ECO:0000313" key="10">
    <source>
        <dbReference type="Ensembl" id="ENSPNAP00000055482.1"/>
    </source>
</evidence>
<dbReference type="SMART" id="SM00607">
    <property type="entry name" value="FTP"/>
    <property type="match status" value="2"/>
</dbReference>
<dbReference type="PANTHER" id="PTHR45713:SF20">
    <property type="entry name" value="FUCOLECTIN TACHYLECTIN-4 PENTRAXIN-1 DOMAIN-CONTAINING PROTEIN"/>
    <property type="match status" value="1"/>
</dbReference>
<dbReference type="GO" id="GO:0010185">
    <property type="term" value="P:regulation of cellular defense response"/>
    <property type="evidence" value="ECO:0007669"/>
    <property type="project" value="UniProtKB-ARBA"/>
</dbReference>
<evidence type="ECO:0000256" key="6">
    <source>
        <dbReference type="ARBA" id="ARBA00022837"/>
    </source>
</evidence>
<dbReference type="GO" id="GO:0001868">
    <property type="term" value="P:regulation of complement activation, lectin pathway"/>
    <property type="evidence" value="ECO:0007669"/>
    <property type="project" value="UniProtKB-ARBA"/>
</dbReference>
<protein>
    <recommendedName>
        <fullName evidence="9">Fucolectin tachylectin-4 pentraxin-1 domain-containing protein</fullName>
    </recommendedName>
</protein>
<organism evidence="10 11">
    <name type="scientific">Pygocentrus nattereri</name>
    <name type="common">Red-bellied piranha</name>
    <dbReference type="NCBI Taxonomy" id="42514"/>
    <lineage>
        <taxon>Eukaryota</taxon>
        <taxon>Metazoa</taxon>
        <taxon>Chordata</taxon>
        <taxon>Craniata</taxon>
        <taxon>Vertebrata</taxon>
        <taxon>Euteleostomi</taxon>
        <taxon>Actinopterygii</taxon>
        <taxon>Neopterygii</taxon>
        <taxon>Teleostei</taxon>
        <taxon>Ostariophysi</taxon>
        <taxon>Characiformes</taxon>
        <taxon>Characoidei</taxon>
        <taxon>Pygocentrus</taxon>
    </lineage>
</organism>
<evidence type="ECO:0000256" key="5">
    <source>
        <dbReference type="ARBA" id="ARBA00022734"/>
    </source>
</evidence>
<evidence type="ECO:0000256" key="1">
    <source>
        <dbReference type="ARBA" id="ARBA00002219"/>
    </source>
</evidence>